<keyword evidence="3" id="KW-1185">Reference proteome</keyword>
<dbReference type="AlphaFoldDB" id="A0A016T915"/>
<sequence length="249" mass="27659">MPIVRGTDLEPISKKQEATQGTQEDSEGRSTEADKKSSVRTDLKSTSKKQESTQGTQEDSEGRLTEADKKSSAVSKEASKSESRKKRKKKSRAKKTKDSETSTTTKSMDTTGQQEASQKTLPQKQRSPELTPFSEPIPEEDLDVYKCPASPTKSKVSQQRKLNAALSSLFNTNTLRSQSISDARSGLWSLDDRKFEEPKPRGKPSKKGPFGRTRFSKSGKRRKFVMQSDDLITPSCTVKLTSVTAFQIN</sequence>
<dbReference type="EMBL" id="JARK01001460">
    <property type="protein sequence ID" value="EYB99167.1"/>
    <property type="molecule type" value="Genomic_DNA"/>
</dbReference>
<gene>
    <name evidence="2" type="primary">Acey_s0124.g1200</name>
    <name evidence="2" type="ORF">Y032_0124g1200</name>
</gene>
<feature type="compositionally biased region" description="Basic and acidic residues" evidence="1">
    <location>
        <begin position="26"/>
        <end position="51"/>
    </location>
</feature>
<reference evidence="3" key="1">
    <citation type="journal article" date="2015" name="Nat. Genet.">
        <title>The genome and transcriptome of the zoonotic hookworm Ancylostoma ceylanicum identify infection-specific gene families.</title>
        <authorList>
            <person name="Schwarz E.M."/>
            <person name="Hu Y."/>
            <person name="Antoshechkin I."/>
            <person name="Miller M.M."/>
            <person name="Sternberg P.W."/>
            <person name="Aroian R.V."/>
        </authorList>
    </citation>
    <scope>NUCLEOTIDE SEQUENCE</scope>
    <source>
        <strain evidence="3">HY135</strain>
    </source>
</reference>
<feature type="compositionally biased region" description="Polar residues" evidence="1">
    <location>
        <begin position="112"/>
        <end position="125"/>
    </location>
</feature>
<feature type="region of interest" description="Disordered" evidence="1">
    <location>
        <begin position="1"/>
        <end position="159"/>
    </location>
</feature>
<proteinExistence type="predicted"/>
<feature type="compositionally biased region" description="Basic residues" evidence="1">
    <location>
        <begin position="83"/>
        <end position="95"/>
    </location>
</feature>
<feature type="compositionally biased region" description="Basic and acidic residues" evidence="1">
    <location>
        <begin position="60"/>
        <end position="82"/>
    </location>
</feature>
<evidence type="ECO:0000256" key="1">
    <source>
        <dbReference type="SAM" id="MobiDB-lite"/>
    </source>
</evidence>
<dbReference type="Proteomes" id="UP000024635">
    <property type="component" value="Unassembled WGS sequence"/>
</dbReference>
<accession>A0A016T915</accession>
<evidence type="ECO:0000313" key="2">
    <source>
        <dbReference type="EMBL" id="EYB99167.1"/>
    </source>
</evidence>
<name>A0A016T915_9BILA</name>
<evidence type="ECO:0000313" key="3">
    <source>
        <dbReference type="Proteomes" id="UP000024635"/>
    </source>
</evidence>
<feature type="compositionally biased region" description="Low complexity" evidence="1">
    <location>
        <begin position="101"/>
        <end position="111"/>
    </location>
</feature>
<feature type="region of interest" description="Disordered" evidence="1">
    <location>
        <begin position="181"/>
        <end position="221"/>
    </location>
</feature>
<organism evidence="2 3">
    <name type="scientific">Ancylostoma ceylanicum</name>
    <dbReference type="NCBI Taxonomy" id="53326"/>
    <lineage>
        <taxon>Eukaryota</taxon>
        <taxon>Metazoa</taxon>
        <taxon>Ecdysozoa</taxon>
        <taxon>Nematoda</taxon>
        <taxon>Chromadorea</taxon>
        <taxon>Rhabditida</taxon>
        <taxon>Rhabditina</taxon>
        <taxon>Rhabditomorpha</taxon>
        <taxon>Strongyloidea</taxon>
        <taxon>Ancylostomatidae</taxon>
        <taxon>Ancylostomatinae</taxon>
        <taxon>Ancylostoma</taxon>
    </lineage>
</organism>
<comment type="caution">
    <text evidence="2">The sequence shown here is derived from an EMBL/GenBank/DDBJ whole genome shotgun (WGS) entry which is preliminary data.</text>
</comment>
<feature type="compositionally biased region" description="Basic and acidic residues" evidence="1">
    <location>
        <begin position="7"/>
        <end position="17"/>
    </location>
</feature>
<feature type="compositionally biased region" description="Basic and acidic residues" evidence="1">
    <location>
        <begin position="190"/>
        <end position="200"/>
    </location>
</feature>
<protein>
    <submittedName>
        <fullName evidence="2">Uncharacterized protein</fullName>
    </submittedName>
</protein>